<protein>
    <recommendedName>
        <fullName evidence="3">Late embryogenesis abundant protein</fullName>
    </recommendedName>
</protein>
<evidence type="ECO:0000313" key="2">
    <source>
        <dbReference type="Proteomes" id="UP001630127"/>
    </source>
</evidence>
<dbReference type="Proteomes" id="UP001630127">
    <property type="component" value="Unassembled WGS sequence"/>
</dbReference>
<gene>
    <name evidence="1" type="ORF">ACH5RR_032519</name>
</gene>
<evidence type="ECO:0000313" key="1">
    <source>
        <dbReference type="EMBL" id="KAL3507137.1"/>
    </source>
</evidence>
<accession>A0ABD2YMR1</accession>
<comment type="caution">
    <text evidence="1">The sequence shown here is derived from an EMBL/GenBank/DDBJ whole genome shotgun (WGS) entry which is preliminary data.</text>
</comment>
<keyword evidence="2" id="KW-1185">Reference proteome</keyword>
<dbReference type="EMBL" id="JBJUIK010000013">
    <property type="protein sequence ID" value="KAL3507137.1"/>
    <property type="molecule type" value="Genomic_DNA"/>
</dbReference>
<sequence length="216" mass="23172">MAEILRTTKLTIVQCDAAGACASRSMSSASNTSPFATAQKCIAVVKSKNAATEGIHNSKVLDISQVNSNSIIQYNTVGIPLDPEIDEGTVGHPKYILPLPSNVKVMGKVEKQASRSRMMAQGNAILESTKSTLDNYSMDVDNDLINPNLSHDASKIETLDILTNDDTCADNDGVDRSCSSTKETIDVRMEIPQNEVIGTTPQDASPIVESTPKIME</sequence>
<dbReference type="AlphaFoldDB" id="A0ABD2YMR1"/>
<proteinExistence type="predicted"/>
<name>A0ABD2YMR1_9GENT</name>
<reference evidence="1 2" key="1">
    <citation type="submission" date="2024-11" db="EMBL/GenBank/DDBJ databases">
        <title>A near-complete genome assembly of Cinchona calisaya.</title>
        <authorList>
            <person name="Lian D.C."/>
            <person name="Zhao X.W."/>
            <person name="Wei L."/>
        </authorList>
    </citation>
    <scope>NUCLEOTIDE SEQUENCE [LARGE SCALE GENOMIC DNA]</scope>
    <source>
        <tissue evidence="1">Nenye</tissue>
    </source>
</reference>
<evidence type="ECO:0008006" key="3">
    <source>
        <dbReference type="Google" id="ProtNLM"/>
    </source>
</evidence>
<organism evidence="1 2">
    <name type="scientific">Cinchona calisaya</name>
    <dbReference type="NCBI Taxonomy" id="153742"/>
    <lineage>
        <taxon>Eukaryota</taxon>
        <taxon>Viridiplantae</taxon>
        <taxon>Streptophyta</taxon>
        <taxon>Embryophyta</taxon>
        <taxon>Tracheophyta</taxon>
        <taxon>Spermatophyta</taxon>
        <taxon>Magnoliopsida</taxon>
        <taxon>eudicotyledons</taxon>
        <taxon>Gunneridae</taxon>
        <taxon>Pentapetalae</taxon>
        <taxon>asterids</taxon>
        <taxon>lamiids</taxon>
        <taxon>Gentianales</taxon>
        <taxon>Rubiaceae</taxon>
        <taxon>Cinchonoideae</taxon>
        <taxon>Cinchoneae</taxon>
        <taxon>Cinchona</taxon>
    </lineage>
</organism>